<name>A0A433T0S6_ELYCH</name>
<protein>
    <submittedName>
        <fullName evidence="1">Uncharacterized protein</fullName>
    </submittedName>
</protein>
<sequence>MDLQNVALEGEEQNGAKRTMNFQGATEKANDTGGELVELMNVGPERREKGEVKPSTTCQQFLSWRMLFFVLLQFSIVTLGLPKSTFNMALVCSHTRRLAAIDRANSSVSSELDGQLWGNSSISDGQDILQTSKVMTDLNWDAEIKGLVLSSPMMLA</sequence>
<dbReference type="EMBL" id="RQTK01000767">
    <property type="protein sequence ID" value="RUS75156.1"/>
    <property type="molecule type" value="Genomic_DNA"/>
</dbReference>
<dbReference type="Proteomes" id="UP000271974">
    <property type="component" value="Unassembled WGS sequence"/>
</dbReference>
<dbReference type="AlphaFoldDB" id="A0A433T0S6"/>
<proteinExistence type="predicted"/>
<evidence type="ECO:0000313" key="1">
    <source>
        <dbReference type="EMBL" id="RUS75156.1"/>
    </source>
</evidence>
<evidence type="ECO:0000313" key="2">
    <source>
        <dbReference type="Proteomes" id="UP000271974"/>
    </source>
</evidence>
<gene>
    <name evidence="1" type="ORF">EGW08_017096</name>
</gene>
<feature type="non-terminal residue" evidence="1">
    <location>
        <position position="156"/>
    </location>
</feature>
<reference evidence="1 2" key="1">
    <citation type="submission" date="2019-01" db="EMBL/GenBank/DDBJ databases">
        <title>A draft genome assembly of the solar-powered sea slug Elysia chlorotica.</title>
        <authorList>
            <person name="Cai H."/>
            <person name="Li Q."/>
            <person name="Fang X."/>
            <person name="Li J."/>
            <person name="Curtis N.E."/>
            <person name="Altenburger A."/>
            <person name="Shibata T."/>
            <person name="Feng M."/>
            <person name="Maeda T."/>
            <person name="Schwartz J.A."/>
            <person name="Shigenobu S."/>
            <person name="Lundholm N."/>
            <person name="Nishiyama T."/>
            <person name="Yang H."/>
            <person name="Hasebe M."/>
            <person name="Li S."/>
            <person name="Pierce S.K."/>
            <person name="Wang J."/>
        </authorList>
    </citation>
    <scope>NUCLEOTIDE SEQUENCE [LARGE SCALE GENOMIC DNA]</scope>
    <source>
        <strain evidence="1">EC2010</strain>
        <tissue evidence="1">Whole organism of an adult</tissue>
    </source>
</reference>
<dbReference type="OrthoDB" id="10568506at2759"/>
<keyword evidence="2" id="KW-1185">Reference proteome</keyword>
<organism evidence="1 2">
    <name type="scientific">Elysia chlorotica</name>
    <name type="common">Eastern emerald elysia</name>
    <name type="synonym">Sea slug</name>
    <dbReference type="NCBI Taxonomy" id="188477"/>
    <lineage>
        <taxon>Eukaryota</taxon>
        <taxon>Metazoa</taxon>
        <taxon>Spiralia</taxon>
        <taxon>Lophotrochozoa</taxon>
        <taxon>Mollusca</taxon>
        <taxon>Gastropoda</taxon>
        <taxon>Heterobranchia</taxon>
        <taxon>Euthyneura</taxon>
        <taxon>Panpulmonata</taxon>
        <taxon>Sacoglossa</taxon>
        <taxon>Placobranchoidea</taxon>
        <taxon>Plakobranchidae</taxon>
        <taxon>Elysia</taxon>
    </lineage>
</organism>
<accession>A0A433T0S6</accession>
<comment type="caution">
    <text evidence="1">The sequence shown here is derived from an EMBL/GenBank/DDBJ whole genome shotgun (WGS) entry which is preliminary data.</text>
</comment>